<feature type="non-terminal residue" evidence="1">
    <location>
        <position position="85"/>
    </location>
</feature>
<evidence type="ECO:0000313" key="2">
    <source>
        <dbReference type="Proteomes" id="UP000789572"/>
    </source>
</evidence>
<feature type="non-terminal residue" evidence="1">
    <location>
        <position position="1"/>
    </location>
</feature>
<organism evidence="1 2">
    <name type="scientific">Paraglomus occultum</name>
    <dbReference type="NCBI Taxonomy" id="144539"/>
    <lineage>
        <taxon>Eukaryota</taxon>
        <taxon>Fungi</taxon>
        <taxon>Fungi incertae sedis</taxon>
        <taxon>Mucoromycota</taxon>
        <taxon>Glomeromycotina</taxon>
        <taxon>Glomeromycetes</taxon>
        <taxon>Paraglomerales</taxon>
        <taxon>Paraglomeraceae</taxon>
        <taxon>Paraglomus</taxon>
    </lineage>
</organism>
<dbReference type="AlphaFoldDB" id="A0A9N9DIR4"/>
<gene>
    <name evidence="1" type="ORF">POCULU_LOCUS9206</name>
</gene>
<protein>
    <submittedName>
        <fullName evidence="1">403_t:CDS:1</fullName>
    </submittedName>
</protein>
<name>A0A9N9DIR4_9GLOM</name>
<dbReference type="EMBL" id="CAJVPJ010003215">
    <property type="protein sequence ID" value="CAG8636866.1"/>
    <property type="molecule type" value="Genomic_DNA"/>
</dbReference>
<accession>A0A9N9DIR4</accession>
<comment type="caution">
    <text evidence="1">The sequence shown here is derived from an EMBL/GenBank/DDBJ whole genome shotgun (WGS) entry which is preliminary data.</text>
</comment>
<proteinExistence type="predicted"/>
<keyword evidence="2" id="KW-1185">Reference proteome</keyword>
<evidence type="ECO:0000313" key="1">
    <source>
        <dbReference type="EMBL" id="CAG8636866.1"/>
    </source>
</evidence>
<reference evidence="1" key="1">
    <citation type="submission" date="2021-06" db="EMBL/GenBank/DDBJ databases">
        <authorList>
            <person name="Kallberg Y."/>
            <person name="Tangrot J."/>
            <person name="Rosling A."/>
        </authorList>
    </citation>
    <scope>NUCLEOTIDE SEQUENCE</scope>
    <source>
        <strain evidence="1">IA702</strain>
    </source>
</reference>
<dbReference type="Proteomes" id="UP000789572">
    <property type="component" value="Unassembled WGS sequence"/>
</dbReference>
<sequence>GPDLIFLNPNDDKNANINVIMEIDLSISIPNPTQAATKLGTAIFIDPKTLVELSTAEQVKPRFKGLGDYDSTVFASNTYPLYPNQ</sequence>